<dbReference type="Proteomes" id="UP001165306">
    <property type="component" value="Unassembled WGS sequence"/>
</dbReference>
<evidence type="ECO:0000313" key="2">
    <source>
        <dbReference type="EMBL" id="MCM8749397.1"/>
    </source>
</evidence>
<reference evidence="2" key="1">
    <citation type="submission" date="2022-06" db="EMBL/GenBank/DDBJ databases">
        <title>CFH 74404 Thermomicrobiaceae sp.</title>
        <authorList>
            <person name="Ming H."/>
            <person name="Li W.-J."/>
            <person name="Zhao Z."/>
        </authorList>
    </citation>
    <scope>NUCLEOTIDE SEQUENCE</scope>
    <source>
        <strain evidence="2">CFH 74404</strain>
    </source>
</reference>
<keyword evidence="3" id="KW-1185">Reference proteome</keyword>
<protein>
    <submittedName>
        <fullName evidence="2">Uncharacterized protein</fullName>
    </submittedName>
</protein>
<keyword evidence="1" id="KW-0472">Membrane</keyword>
<organism evidence="2 3">
    <name type="scientific">Thermalbibacter longus</name>
    <dbReference type="NCBI Taxonomy" id="2951981"/>
    <lineage>
        <taxon>Bacteria</taxon>
        <taxon>Pseudomonadati</taxon>
        <taxon>Thermomicrobiota</taxon>
        <taxon>Thermomicrobia</taxon>
        <taxon>Thermomicrobiales</taxon>
        <taxon>Thermomicrobiaceae</taxon>
        <taxon>Thermalbibacter</taxon>
    </lineage>
</organism>
<keyword evidence="1" id="KW-1133">Transmembrane helix</keyword>
<sequence>MPPGDDFDRAVRIALLIVLAGTVLLCCLAVVLVLALTNHLFRDSLE</sequence>
<gene>
    <name evidence="2" type="ORF">NET02_09585</name>
</gene>
<dbReference type="AlphaFoldDB" id="A0AA41WB69"/>
<evidence type="ECO:0000313" key="3">
    <source>
        <dbReference type="Proteomes" id="UP001165306"/>
    </source>
</evidence>
<proteinExistence type="predicted"/>
<accession>A0AA41WB69</accession>
<name>A0AA41WB69_9BACT</name>
<evidence type="ECO:0000256" key="1">
    <source>
        <dbReference type="SAM" id="Phobius"/>
    </source>
</evidence>
<dbReference type="EMBL" id="JAMSLR010000005">
    <property type="protein sequence ID" value="MCM8749397.1"/>
    <property type="molecule type" value="Genomic_DNA"/>
</dbReference>
<dbReference type="RefSeq" id="WP_284057176.1">
    <property type="nucleotide sequence ID" value="NZ_JAMSLR010000005.1"/>
</dbReference>
<comment type="caution">
    <text evidence="2">The sequence shown here is derived from an EMBL/GenBank/DDBJ whole genome shotgun (WGS) entry which is preliminary data.</text>
</comment>
<keyword evidence="1" id="KW-0812">Transmembrane</keyword>
<feature type="transmembrane region" description="Helical" evidence="1">
    <location>
        <begin position="12"/>
        <end position="36"/>
    </location>
</feature>